<protein>
    <submittedName>
        <fullName evidence="6">DNA mismatch repair protein MutS</fullName>
    </submittedName>
</protein>
<keyword evidence="2" id="KW-0067">ATP-binding</keyword>
<dbReference type="AlphaFoldDB" id="A0A2U8DN63"/>
<sequence>MVAIVGYILIIVVLTTIISLGLNAERNRKLKERLESCWGKDADEKLSSDDLKTIAEYFNNRKQDEKGAFFIDEITWNDLSMDSIFEKINTTESSPGEQYLYNILREPLYDEEKLKYRDKLIKFFQTHEKERKKIQYILAKLGKKRNCFISDYFYNSEGEKRKSNLNFYRALAILPIAGICITFLNPYIGLFIVSVACVINVLVYYIDQNNIKYKIESFKYIVQIVKIADLILKENLEELEICNKKLKEAITLIKSIKNASFTLGNNGTDVGVMNEYISIIFLLDLINYEKISNTLIEKSEEFKIIFEAVGIIDSSISIASYRERLKGYVTPELIKCLSKQDATIIFKDINHPLMKEQVSNSMKVSDSILITGSNASGKSTFLKTVAINIILAQTIYTCLAKEFKCCYFKIYTSMALKDDIFNNESYYIAETKSLKRIIDALNSNIPTICFIDEILRGTNTVERISASSQVLKYLTSNNCICVAATHDVELTYILERYFSNYHFEEKIIDNEITFDYLVHQGRSNTQNAIRLLGILGYSDVIVKKAEEKAYKFLKDGVWEAE</sequence>
<dbReference type="Gene3D" id="3.40.50.300">
    <property type="entry name" value="P-loop containing nucleotide triphosphate hydrolases"/>
    <property type="match status" value="1"/>
</dbReference>
<dbReference type="SMART" id="SM00534">
    <property type="entry name" value="MUTSac"/>
    <property type="match status" value="1"/>
</dbReference>
<keyword evidence="1" id="KW-0547">Nucleotide-binding</keyword>
<proteinExistence type="predicted"/>
<dbReference type="Pfam" id="PF00488">
    <property type="entry name" value="MutS_V"/>
    <property type="match status" value="1"/>
</dbReference>
<dbReference type="GO" id="GO:0030983">
    <property type="term" value="F:mismatched DNA binding"/>
    <property type="evidence" value="ECO:0007669"/>
    <property type="project" value="InterPro"/>
</dbReference>
<dbReference type="SUPFAM" id="SSF48334">
    <property type="entry name" value="DNA repair protein MutS, domain III"/>
    <property type="match status" value="1"/>
</dbReference>
<evidence type="ECO:0000256" key="2">
    <source>
        <dbReference type="ARBA" id="ARBA00022840"/>
    </source>
</evidence>
<evidence type="ECO:0000256" key="3">
    <source>
        <dbReference type="ARBA" id="ARBA00023125"/>
    </source>
</evidence>
<evidence type="ECO:0000313" key="7">
    <source>
        <dbReference type="Proteomes" id="UP000244910"/>
    </source>
</evidence>
<dbReference type="Gene3D" id="1.10.1420.10">
    <property type="match status" value="1"/>
</dbReference>
<dbReference type="GO" id="GO:0140664">
    <property type="term" value="F:ATP-dependent DNA damage sensor activity"/>
    <property type="evidence" value="ECO:0007669"/>
    <property type="project" value="InterPro"/>
</dbReference>
<dbReference type="GO" id="GO:0005829">
    <property type="term" value="C:cytosol"/>
    <property type="evidence" value="ECO:0007669"/>
    <property type="project" value="TreeGrafter"/>
</dbReference>
<dbReference type="InterPro" id="IPR036187">
    <property type="entry name" value="DNA_mismatch_repair_MutS_sf"/>
</dbReference>
<dbReference type="SUPFAM" id="SSF52540">
    <property type="entry name" value="P-loop containing nucleoside triphosphate hydrolases"/>
    <property type="match status" value="1"/>
</dbReference>
<keyword evidence="4" id="KW-1133">Transmembrane helix</keyword>
<keyword evidence="4" id="KW-0812">Transmembrane</keyword>
<feature type="transmembrane region" description="Helical" evidence="4">
    <location>
        <begin position="167"/>
        <end position="184"/>
    </location>
</feature>
<name>A0A2U8DN63_9CLOT</name>
<evidence type="ECO:0000259" key="5">
    <source>
        <dbReference type="SMART" id="SM00534"/>
    </source>
</evidence>
<reference evidence="7" key="1">
    <citation type="submission" date="2017-04" db="EMBL/GenBank/DDBJ databases">
        <authorList>
            <person name="Song Y."/>
            <person name="Cho B.-K."/>
        </authorList>
    </citation>
    <scope>NUCLEOTIDE SEQUENCE [LARGE SCALE GENOMIC DNA]</scope>
    <source>
        <strain evidence="7">SL1</strain>
    </source>
</reference>
<dbReference type="InterPro" id="IPR045076">
    <property type="entry name" value="MutS"/>
</dbReference>
<organism evidence="6 7">
    <name type="scientific">Clostridium drakei</name>
    <dbReference type="NCBI Taxonomy" id="332101"/>
    <lineage>
        <taxon>Bacteria</taxon>
        <taxon>Bacillati</taxon>
        <taxon>Bacillota</taxon>
        <taxon>Clostridia</taxon>
        <taxon>Eubacteriales</taxon>
        <taxon>Clostridiaceae</taxon>
        <taxon>Clostridium</taxon>
    </lineage>
</organism>
<dbReference type="InterPro" id="IPR000432">
    <property type="entry name" value="DNA_mismatch_repair_MutS_C"/>
</dbReference>
<gene>
    <name evidence="6" type="ORF">B9W14_03810</name>
</gene>
<feature type="domain" description="DNA mismatch repair proteins mutS family" evidence="5">
    <location>
        <begin position="365"/>
        <end position="550"/>
    </location>
</feature>
<dbReference type="InterPro" id="IPR027417">
    <property type="entry name" value="P-loop_NTPase"/>
</dbReference>
<dbReference type="PANTHER" id="PTHR11361:SF152">
    <property type="entry name" value="DNA MISMATCH REPAIR PROTEIN"/>
    <property type="match status" value="1"/>
</dbReference>
<feature type="transmembrane region" description="Helical" evidence="4">
    <location>
        <begin position="6"/>
        <end position="24"/>
    </location>
</feature>
<evidence type="ECO:0000256" key="1">
    <source>
        <dbReference type="ARBA" id="ARBA00022741"/>
    </source>
</evidence>
<dbReference type="PANTHER" id="PTHR11361">
    <property type="entry name" value="DNA MISMATCH REPAIR PROTEIN MUTS FAMILY MEMBER"/>
    <property type="match status" value="1"/>
</dbReference>
<accession>A0A2U8DN63</accession>
<dbReference type="GO" id="GO:0005524">
    <property type="term" value="F:ATP binding"/>
    <property type="evidence" value="ECO:0007669"/>
    <property type="project" value="UniProtKB-KW"/>
</dbReference>
<keyword evidence="3" id="KW-0238">DNA-binding</keyword>
<dbReference type="Proteomes" id="UP000244910">
    <property type="component" value="Chromosome"/>
</dbReference>
<keyword evidence="7" id="KW-1185">Reference proteome</keyword>
<dbReference type="EMBL" id="CP020953">
    <property type="protein sequence ID" value="AWI03644.1"/>
    <property type="molecule type" value="Genomic_DNA"/>
</dbReference>
<dbReference type="GO" id="GO:0006298">
    <property type="term" value="P:mismatch repair"/>
    <property type="evidence" value="ECO:0007669"/>
    <property type="project" value="InterPro"/>
</dbReference>
<dbReference type="OrthoDB" id="9802448at2"/>
<evidence type="ECO:0000313" key="6">
    <source>
        <dbReference type="EMBL" id="AWI03644.1"/>
    </source>
</evidence>
<evidence type="ECO:0000256" key="4">
    <source>
        <dbReference type="SAM" id="Phobius"/>
    </source>
</evidence>
<dbReference type="KEGG" id="cdrk:B9W14_03810"/>
<keyword evidence="4" id="KW-0472">Membrane</keyword>